<keyword evidence="1" id="KW-1133">Transmembrane helix</keyword>
<accession>A0AA52H8R3</accession>
<dbReference type="KEGG" id="tmk:QGN29_11170"/>
<evidence type="ECO:0000256" key="1">
    <source>
        <dbReference type="SAM" id="Phobius"/>
    </source>
</evidence>
<feature type="transmembrane region" description="Helical" evidence="1">
    <location>
        <begin position="42"/>
        <end position="61"/>
    </location>
</feature>
<evidence type="ECO:0000313" key="2">
    <source>
        <dbReference type="EMBL" id="WND02109.1"/>
    </source>
</evidence>
<keyword evidence="3" id="KW-1185">Reference proteome</keyword>
<dbReference type="Pfam" id="PF20398">
    <property type="entry name" value="DUF6691"/>
    <property type="match status" value="1"/>
</dbReference>
<dbReference type="AlphaFoldDB" id="A0AA52H8R3"/>
<evidence type="ECO:0000313" key="3">
    <source>
        <dbReference type="Proteomes" id="UP001268683"/>
    </source>
</evidence>
<sequence>MSKLGTAILSGLIFGFGLLLSGMANPQKVINFLDITGQWDPSLAFVMIGAILTTVPGYFLLKKFHMIEKMHLSPAQLPINKSLIIGACLFGIGWALVGLCPGPAFTLVYTAPEEALYFLLPMAIGLIAGRKLKRHL</sequence>
<dbReference type="RefSeq" id="WP_310797944.1">
    <property type="nucleotide sequence ID" value="NZ_CP123872.1"/>
</dbReference>
<keyword evidence="1" id="KW-0472">Membrane</keyword>
<dbReference type="Proteomes" id="UP001268683">
    <property type="component" value="Chromosome"/>
</dbReference>
<feature type="transmembrane region" description="Helical" evidence="1">
    <location>
        <begin position="115"/>
        <end position="132"/>
    </location>
</feature>
<reference evidence="2" key="1">
    <citation type="submission" date="2023-04" db="EMBL/GenBank/DDBJ databases">
        <title>Complete genome sequence of Temperatibacter marinus.</title>
        <authorList>
            <person name="Rong J.-C."/>
            <person name="Yi M.-L."/>
            <person name="Zhao Q."/>
        </authorList>
    </citation>
    <scope>NUCLEOTIDE SEQUENCE</scope>
    <source>
        <strain evidence="2">NBRC 110045</strain>
    </source>
</reference>
<organism evidence="2 3">
    <name type="scientific">Temperatibacter marinus</name>
    <dbReference type="NCBI Taxonomy" id="1456591"/>
    <lineage>
        <taxon>Bacteria</taxon>
        <taxon>Pseudomonadati</taxon>
        <taxon>Pseudomonadota</taxon>
        <taxon>Alphaproteobacteria</taxon>
        <taxon>Kordiimonadales</taxon>
        <taxon>Temperatibacteraceae</taxon>
        <taxon>Temperatibacter</taxon>
    </lineage>
</organism>
<dbReference type="EMBL" id="CP123872">
    <property type="protein sequence ID" value="WND02109.1"/>
    <property type="molecule type" value="Genomic_DNA"/>
</dbReference>
<keyword evidence="1" id="KW-0812">Transmembrane</keyword>
<gene>
    <name evidence="2" type="ORF">QGN29_11170</name>
</gene>
<name>A0AA52H8R3_9PROT</name>
<protein>
    <submittedName>
        <fullName evidence="2">YeeE/YedE thiosulfate transporter family protein</fullName>
    </submittedName>
</protein>
<dbReference type="InterPro" id="IPR046513">
    <property type="entry name" value="DUF6691"/>
</dbReference>
<proteinExistence type="predicted"/>
<feature type="transmembrane region" description="Helical" evidence="1">
    <location>
        <begin position="82"/>
        <end position="109"/>
    </location>
</feature>